<protein>
    <submittedName>
        <fullName evidence="1">Uncharacterized protein</fullName>
    </submittedName>
</protein>
<reference evidence="1" key="1">
    <citation type="submission" date="2023-07" db="EMBL/GenBank/DDBJ databases">
        <title>Chromosome-level genome assembly of Artemia franciscana.</title>
        <authorList>
            <person name="Jo E."/>
        </authorList>
    </citation>
    <scope>NUCLEOTIDE SEQUENCE</scope>
    <source>
        <tissue evidence="1">Whole body</tissue>
    </source>
</reference>
<name>A0AA88IBB2_ARTSF</name>
<dbReference type="AlphaFoldDB" id="A0AA88IBB2"/>
<accession>A0AA88IBB2</accession>
<organism evidence="1 2">
    <name type="scientific">Artemia franciscana</name>
    <name type="common">Brine shrimp</name>
    <name type="synonym">Artemia sanfranciscana</name>
    <dbReference type="NCBI Taxonomy" id="6661"/>
    <lineage>
        <taxon>Eukaryota</taxon>
        <taxon>Metazoa</taxon>
        <taxon>Ecdysozoa</taxon>
        <taxon>Arthropoda</taxon>
        <taxon>Crustacea</taxon>
        <taxon>Branchiopoda</taxon>
        <taxon>Anostraca</taxon>
        <taxon>Artemiidae</taxon>
        <taxon>Artemia</taxon>
    </lineage>
</organism>
<evidence type="ECO:0000313" key="2">
    <source>
        <dbReference type="Proteomes" id="UP001187531"/>
    </source>
</evidence>
<comment type="caution">
    <text evidence="1">The sequence shown here is derived from an EMBL/GenBank/DDBJ whole genome shotgun (WGS) entry which is preliminary data.</text>
</comment>
<gene>
    <name evidence="1" type="ORF">QYM36_001695</name>
</gene>
<evidence type="ECO:0000313" key="1">
    <source>
        <dbReference type="EMBL" id="KAK2725330.1"/>
    </source>
</evidence>
<dbReference type="EMBL" id="JAVRJZ010000003">
    <property type="protein sequence ID" value="KAK2725330.1"/>
    <property type="molecule type" value="Genomic_DNA"/>
</dbReference>
<dbReference type="Proteomes" id="UP001187531">
    <property type="component" value="Unassembled WGS sequence"/>
</dbReference>
<proteinExistence type="predicted"/>
<keyword evidence="2" id="KW-1185">Reference proteome</keyword>
<sequence>MVDCGSVFPSRNRIRSYWVTRTGNSNPLPTTPIPFVARHPSDVDLFCDPRGGERLKFTSFLGDPPPESEIIEEKSGKSVSQYLSAIRELNNKRDPVFIFSEEPLNSKELIEEAHKGVQFSNPVYQTLSECLSGISPETVEEMKEDTDIHYQILVSNMPIFLDEKVYANLEKELPDEPLYAISGVLNEQDDTYANIDIPIEPIIRTKHESLEKELINETLNYFSLPLLPNDNCLDSKICKRSAKIIKNENFSITEHDDKTEELDSLIRSKAAKTAFMQKLDSQLRSQIKKRVQFAVPEYTAYTLEPFSSIETVSLKNCNTLDSLESVREKLDKVSDLESIDVESVEQVSASFLLEMLESVPALPKPDFRLANESAPPLPVSPPPIKQEEVRESSPSELLEYVGDATEEIVDSVNEVDFRIPSEPAEKVNDSEVIYLKPEKVKPQEELDVSGIFHATLVQTTESDYGETPKKMTPKKNIGEIIVEEQEKALKKKLEMLPDKPEVTVYDLGVSQVEKERNKLIKSQKVKYKCNRVQQYKWNNISINGISATEFNSISGTV</sequence>